<evidence type="ECO:0000256" key="1">
    <source>
        <dbReference type="SAM" id="SignalP"/>
    </source>
</evidence>
<evidence type="ECO:0000313" key="2">
    <source>
        <dbReference type="EMBL" id="CAJ2501689.1"/>
    </source>
</evidence>
<proteinExistence type="predicted"/>
<sequence length="186" mass="19886">MQSSIILLSLMAAAASAATTKALHYAVPTTFKAAASNCTMPADFAVSSFEIYTDKTDASKNTLEFQYVDADTDLYTMCRKNSTSKVTGSGGNRYPCENPHVFFIYQTTGIAGLTVIEEACPGNSPAFEASGLVKPELKCTDTYSGTTCLSEDSPMIGDFDSFEPAPPSSGSRKIRRTRLGALRNSI</sequence>
<name>A0AAI8YC03_9PEZI</name>
<keyword evidence="3" id="KW-1185">Reference proteome</keyword>
<gene>
    <name evidence="2" type="ORF">KHLLAP_LOCUS2157</name>
</gene>
<evidence type="ECO:0000313" key="3">
    <source>
        <dbReference type="Proteomes" id="UP001295740"/>
    </source>
</evidence>
<protein>
    <submittedName>
        <fullName evidence="2">Uu.00g045420.m01.CDS01</fullName>
    </submittedName>
</protein>
<comment type="caution">
    <text evidence="2">The sequence shown here is derived from an EMBL/GenBank/DDBJ whole genome shotgun (WGS) entry which is preliminary data.</text>
</comment>
<reference evidence="2" key="1">
    <citation type="submission" date="2023-10" db="EMBL/GenBank/DDBJ databases">
        <authorList>
            <person name="Hackl T."/>
        </authorList>
    </citation>
    <scope>NUCLEOTIDE SEQUENCE</scope>
</reference>
<organism evidence="2 3">
    <name type="scientific">Anthostomella pinea</name>
    <dbReference type="NCBI Taxonomy" id="933095"/>
    <lineage>
        <taxon>Eukaryota</taxon>
        <taxon>Fungi</taxon>
        <taxon>Dikarya</taxon>
        <taxon>Ascomycota</taxon>
        <taxon>Pezizomycotina</taxon>
        <taxon>Sordariomycetes</taxon>
        <taxon>Xylariomycetidae</taxon>
        <taxon>Xylariales</taxon>
        <taxon>Xylariaceae</taxon>
        <taxon>Anthostomella</taxon>
    </lineage>
</organism>
<dbReference type="EMBL" id="CAUWAG010000003">
    <property type="protein sequence ID" value="CAJ2501689.1"/>
    <property type="molecule type" value="Genomic_DNA"/>
</dbReference>
<feature type="signal peptide" evidence="1">
    <location>
        <begin position="1"/>
        <end position="17"/>
    </location>
</feature>
<dbReference type="Proteomes" id="UP001295740">
    <property type="component" value="Unassembled WGS sequence"/>
</dbReference>
<feature type="chain" id="PRO_5042488310" evidence="1">
    <location>
        <begin position="18"/>
        <end position="186"/>
    </location>
</feature>
<dbReference type="AlphaFoldDB" id="A0AAI8YC03"/>
<accession>A0AAI8YC03</accession>
<keyword evidence="1" id="KW-0732">Signal</keyword>